<proteinExistence type="predicted"/>
<protein>
    <submittedName>
        <fullName evidence="2">Transposase</fullName>
    </submittedName>
</protein>
<reference evidence="2 3" key="1">
    <citation type="journal article" date="2021" name="Int. J. Syst. Evol. Microbiol.">
        <title>Amazonocrinis nigriterrae gen. nov., sp. nov., Atlanticothrix silvestris gen. nov., sp. nov. and Dendronalium phyllosphericum gen. nov., sp. nov., nostocacean cyanobacteria from Brazilian environments.</title>
        <authorList>
            <person name="Alvarenga D.O."/>
            <person name="Andreote A.P.D."/>
            <person name="Branco L.H.Z."/>
            <person name="Delbaje E."/>
            <person name="Cruz R.B."/>
            <person name="Varani A.M."/>
            <person name="Fiore M.F."/>
        </authorList>
    </citation>
    <scope>NUCLEOTIDE SEQUENCE [LARGE SCALE GENOMIC DNA]</scope>
    <source>
        <strain evidence="2 3">CENA67</strain>
    </source>
</reference>
<dbReference type="Proteomes" id="UP000632766">
    <property type="component" value="Unassembled WGS sequence"/>
</dbReference>
<sequence length="171" mass="18936">MWAEDEARLGLKPIARRVWCLKGHRPRSNGQSKFASLYVFGFTHPATGRTRTLVQPKANTGTMGVALSDFARWADPEGRKVLVTIVDNAGWHVAKALRAPPNVVLHYLPSGTPELQPAEPLWPLVREALANKTFPTLAALEEPLARRCEWLADHPHVVKGAVGFHWAVRLG</sequence>
<feature type="domain" description="Tc1-like transposase DDE" evidence="1">
    <location>
        <begin position="3"/>
        <end position="140"/>
    </location>
</feature>
<dbReference type="AlphaFoldDB" id="A0A8J7HVH8"/>
<dbReference type="EMBL" id="JAECZC010000100">
    <property type="protein sequence ID" value="MBH8566622.1"/>
    <property type="molecule type" value="Genomic_DNA"/>
</dbReference>
<dbReference type="InterPro" id="IPR036397">
    <property type="entry name" value="RNaseH_sf"/>
</dbReference>
<gene>
    <name evidence="2" type="ORF">I8748_31475</name>
</gene>
<name>A0A8J7HVH8_9NOST</name>
<evidence type="ECO:0000259" key="1">
    <source>
        <dbReference type="Pfam" id="PF13358"/>
    </source>
</evidence>
<dbReference type="Gene3D" id="3.30.420.10">
    <property type="entry name" value="Ribonuclease H-like superfamily/Ribonuclease H"/>
    <property type="match status" value="1"/>
</dbReference>
<keyword evidence="3" id="KW-1185">Reference proteome</keyword>
<organism evidence="2 3">
    <name type="scientific">Amazonocrinis nigriterrae CENA67</name>
    <dbReference type="NCBI Taxonomy" id="2794033"/>
    <lineage>
        <taxon>Bacteria</taxon>
        <taxon>Bacillati</taxon>
        <taxon>Cyanobacteriota</taxon>
        <taxon>Cyanophyceae</taxon>
        <taxon>Nostocales</taxon>
        <taxon>Nostocaceae</taxon>
        <taxon>Amazonocrinis</taxon>
        <taxon>Amazonocrinis nigriterrae</taxon>
    </lineage>
</organism>
<evidence type="ECO:0000313" key="3">
    <source>
        <dbReference type="Proteomes" id="UP000632766"/>
    </source>
</evidence>
<dbReference type="GO" id="GO:0003676">
    <property type="term" value="F:nucleic acid binding"/>
    <property type="evidence" value="ECO:0007669"/>
    <property type="project" value="InterPro"/>
</dbReference>
<comment type="caution">
    <text evidence="2">The sequence shown here is derived from an EMBL/GenBank/DDBJ whole genome shotgun (WGS) entry which is preliminary data.</text>
</comment>
<dbReference type="InterPro" id="IPR038717">
    <property type="entry name" value="Tc1-like_DDE_dom"/>
</dbReference>
<accession>A0A8J7HVH8</accession>
<evidence type="ECO:0000313" key="2">
    <source>
        <dbReference type="EMBL" id="MBH8566622.1"/>
    </source>
</evidence>
<dbReference type="Pfam" id="PF13358">
    <property type="entry name" value="DDE_3"/>
    <property type="match status" value="1"/>
</dbReference>